<dbReference type="eggNOG" id="ENOG502SBXC">
    <property type="taxonomic scope" value="Eukaryota"/>
</dbReference>
<feature type="region of interest" description="Disordered" evidence="1">
    <location>
        <begin position="132"/>
        <end position="170"/>
    </location>
</feature>
<dbReference type="STRING" id="692275.N1QKP1"/>
<feature type="transmembrane region" description="Helical" evidence="2">
    <location>
        <begin position="285"/>
        <end position="310"/>
    </location>
</feature>
<evidence type="ECO:0000256" key="1">
    <source>
        <dbReference type="SAM" id="MobiDB-lite"/>
    </source>
</evidence>
<evidence type="ECO:0000313" key="3">
    <source>
        <dbReference type="EMBL" id="EMF16852.1"/>
    </source>
</evidence>
<feature type="compositionally biased region" description="Low complexity" evidence="1">
    <location>
        <begin position="132"/>
        <end position="159"/>
    </location>
</feature>
<reference evidence="3 4" key="1">
    <citation type="journal article" date="2012" name="PLoS Pathog.">
        <title>Diverse lifestyles and strategies of plant pathogenesis encoded in the genomes of eighteen Dothideomycetes fungi.</title>
        <authorList>
            <person name="Ohm R.A."/>
            <person name="Feau N."/>
            <person name="Henrissat B."/>
            <person name="Schoch C.L."/>
            <person name="Horwitz B.A."/>
            <person name="Barry K.W."/>
            <person name="Condon B.J."/>
            <person name="Copeland A.C."/>
            <person name="Dhillon B."/>
            <person name="Glaser F."/>
            <person name="Hesse C.N."/>
            <person name="Kosti I."/>
            <person name="LaButti K."/>
            <person name="Lindquist E.A."/>
            <person name="Lucas S."/>
            <person name="Salamov A.A."/>
            <person name="Bradshaw R.E."/>
            <person name="Ciuffetti L."/>
            <person name="Hamelin R.C."/>
            <person name="Kema G.H.J."/>
            <person name="Lawrence C."/>
            <person name="Scott J.A."/>
            <person name="Spatafora J.W."/>
            <person name="Turgeon B.G."/>
            <person name="de Wit P.J.G.M."/>
            <person name="Zhong S."/>
            <person name="Goodwin S.B."/>
            <person name="Grigoriev I.V."/>
        </authorList>
    </citation>
    <scope>NUCLEOTIDE SEQUENCE [LARGE SCALE GENOMIC DNA]</scope>
    <source>
        <strain evidence="3 4">SO2202</strain>
    </source>
</reference>
<sequence>MMIIPSLADVARALKGAFNTTTALSVSSSPLVTQSENLPGRSRAASGGRVSALLQAAFGADWKQSDIQQTDGISEEIEKRQTSVKVGVPFATTRTYESKTTSTIVLTTTQNGIPRTSSSSNVATVTQTVTESATTTNASSSGTTASASLTGTTTANASTPVSTVTAPLATSPPTCPDASLDQFTDSTGISYLIKCSTTNSASAYELIKVTTGGYGQCFASCSFRGDCVGFSFVGTDSGICYLRNVQSSNDDETALVSSYVTCYKVDPSAVATSSSTSTPSKSNNIGAIAGGVVGGVVALVVLLGLIAFFVRRHRKKVDARREERRQIEIVPPRQYYDGFHQNTTGGGGGGGGQHLRSSSSTANGVYEGFSQRPIDLNHTKKSADPFGTGRTAERIYPPRPSYAVEPGARAQDVGAAKAGVLRLPQMLDGTPIGPRSAVPKSGGGGGSRTSMFVENMVELEARVARPQPFPGPGLACSGTWKHQIGSEGCATWACIGLE</sequence>
<organism evidence="3 4">
    <name type="scientific">Sphaerulina musiva (strain SO2202)</name>
    <name type="common">Poplar stem canker fungus</name>
    <name type="synonym">Septoria musiva</name>
    <dbReference type="NCBI Taxonomy" id="692275"/>
    <lineage>
        <taxon>Eukaryota</taxon>
        <taxon>Fungi</taxon>
        <taxon>Dikarya</taxon>
        <taxon>Ascomycota</taxon>
        <taxon>Pezizomycotina</taxon>
        <taxon>Dothideomycetes</taxon>
        <taxon>Dothideomycetidae</taxon>
        <taxon>Mycosphaerellales</taxon>
        <taxon>Mycosphaerellaceae</taxon>
        <taxon>Sphaerulina</taxon>
    </lineage>
</organism>
<feature type="region of interest" description="Disordered" evidence="1">
    <location>
        <begin position="336"/>
        <end position="398"/>
    </location>
</feature>
<keyword evidence="4" id="KW-1185">Reference proteome</keyword>
<dbReference type="Proteomes" id="UP000016931">
    <property type="component" value="Unassembled WGS sequence"/>
</dbReference>
<evidence type="ECO:0000313" key="4">
    <source>
        <dbReference type="Proteomes" id="UP000016931"/>
    </source>
</evidence>
<name>N1QKP1_SPHMS</name>
<keyword evidence="2" id="KW-1133">Transmembrane helix</keyword>
<gene>
    <name evidence="3" type="ORF">SEPMUDRAFT_145983</name>
</gene>
<dbReference type="Gene3D" id="1.20.5.510">
    <property type="entry name" value="Single helix bin"/>
    <property type="match status" value="1"/>
</dbReference>
<keyword evidence="2" id="KW-0812">Transmembrane</keyword>
<dbReference type="PANTHER" id="PTHR16861">
    <property type="entry name" value="GLYCOPROTEIN 38"/>
    <property type="match status" value="1"/>
</dbReference>
<dbReference type="HOGENOM" id="CLU_547654_0_0_1"/>
<dbReference type="RefSeq" id="XP_016764973.1">
    <property type="nucleotide sequence ID" value="XM_016903387.1"/>
</dbReference>
<protein>
    <recommendedName>
        <fullName evidence="5">Apple domain-containing protein</fullName>
    </recommendedName>
</protein>
<proteinExistence type="predicted"/>
<keyword evidence="2" id="KW-0472">Membrane</keyword>
<evidence type="ECO:0008006" key="5">
    <source>
        <dbReference type="Google" id="ProtNLM"/>
    </source>
</evidence>
<dbReference type="OrthoDB" id="3946116at2759"/>
<feature type="compositionally biased region" description="Gly residues" evidence="1">
    <location>
        <begin position="344"/>
        <end position="353"/>
    </location>
</feature>
<accession>N1QKP1</accession>
<feature type="region of interest" description="Disordered" evidence="1">
    <location>
        <begin position="426"/>
        <end position="448"/>
    </location>
</feature>
<dbReference type="AlphaFoldDB" id="N1QKP1"/>
<dbReference type="EMBL" id="KB456260">
    <property type="protein sequence ID" value="EMF16852.1"/>
    <property type="molecule type" value="Genomic_DNA"/>
</dbReference>
<dbReference type="PANTHER" id="PTHR16861:SF7">
    <property type="entry name" value="MEMBRANE ANCHOR OPY2 N-TERMINAL DOMAIN-CONTAINING PROTEIN"/>
    <property type="match status" value="1"/>
</dbReference>
<evidence type="ECO:0000256" key="2">
    <source>
        <dbReference type="SAM" id="Phobius"/>
    </source>
</evidence>
<dbReference type="GeneID" id="27900524"/>